<evidence type="ECO:0000313" key="2">
    <source>
        <dbReference type="Proteomes" id="UP001140087"/>
    </source>
</evidence>
<proteinExistence type="predicted"/>
<dbReference type="EMBL" id="JANBUN010003579">
    <property type="protein sequence ID" value="KAJ2790184.1"/>
    <property type="molecule type" value="Genomic_DNA"/>
</dbReference>
<reference evidence="1" key="1">
    <citation type="submission" date="2022-07" db="EMBL/GenBank/DDBJ databases">
        <title>Phylogenomic reconstructions and comparative analyses of Kickxellomycotina fungi.</title>
        <authorList>
            <person name="Reynolds N.K."/>
            <person name="Stajich J.E."/>
            <person name="Barry K."/>
            <person name="Grigoriev I.V."/>
            <person name="Crous P."/>
            <person name="Smith M.E."/>
        </authorList>
    </citation>
    <scope>NUCLEOTIDE SEQUENCE</scope>
    <source>
        <strain evidence="1">BCRC 34780</strain>
    </source>
</reference>
<accession>A0ACC1KIF0</accession>
<evidence type="ECO:0000313" key="1">
    <source>
        <dbReference type="EMBL" id="KAJ2790184.1"/>
    </source>
</evidence>
<gene>
    <name evidence="1" type="ORF">H4R21_006566</name>
</gene>
<organism evidence="1 2">
    <name type="scientific">Coemansia helicoidea</name>
    <dbReference type="NCBI Taxonomy" id="1286919"/>
    <lineage>
        <taxon>Eukaryota</taxon>
        <taxon>Fungi</taxon>
        <taxon>Fungi incertae sedis</taxon>
        <taxon>Zoopagomycota</taxon>
        <taxon>Kickxellomycotina</taxon>
        <taxon>Kickxellomycetes</taxon>
        <taxon>Kickxellales</taxon>
        <taxon>Kickxellaceae</taxon>
        <taxon>Coemansia</taxon>
    </lineage>
</organism>
<protein>
    <submittedName>
        <fullName evidence="1">Uncharacterized protein</fullName>
    </submittedName>
</protein>
<comment type="caution">
    <text evidence="1">The sequence shown here is derived from an EMBL/GenBank/DDBJ whole genome shotgun (WGS) entry which is preliminary data.</text>
</comment>
<sequence>MAQIQAHASDSPRSLRRPRSPAAPPQLPSWPHAVALGDARHDDLPPYVDPIDEAIASDTPLSHGSDHDLSQPDIQCPPPYDTIATPDRAEIRY</sequence>
<name>A0ACC1KIF0_9FUNG</name>
<dbReference type="Proteomes" id="UP001140087">
    <property type="component" value="Unassembled WGS sequence"/>
</dbReference>
<keyword evidence="2" id="KW-1185">Reference proteome</keyword>